<accession>G4TDM0</accession>
<dbReference type="OMA" id="WSENVTT"/>
<evidence type="ECO:0000256" key="5">
    <source>
        <dbReference type="SAM" id="MobiDB-lite"/>
    </source>
</evidence>
<name>G4TDM0_SERID</name>
<protein>
    <submittedName>
        <fullName evidence="7">Uncharacterized protein</fullName>
    </submittedName>
</protein>
<dbReference type="eggNOG" id="ENOG502S4C9">
    <property type="taxonomic scope" value="Eukaryota"/>
</dbReference>
<evidence type="ECO:0000313" key="8">
    <source>
        <dbReference type="Proteomes" id="UP000007148"/>
    </source>
</evidence>
<evidence type="ECO:0000256" key="1">
    <source>
        <dbReference type="ARBA" id="ARBA00004370"/>
    </source>
</evidence>
<evidence type="ECO:0000256" key="4">
    <source>
        <dbReference type="ARBA" id="ARBA00023136"/>
    </source>
</evidence>
<proteinExistence type="predicted"/>
<feature type="transmembrane region" description="Helical" evidence="6">
    <location>
        <begin position="37"/>
        <end position="56"/>
    </location>
</feature>
<dbReference type="InParanoid" id="G4TDM0"/>
<dbReference type="Proteomes" id="UP000007148">
    <property type="component" value="Unassembled WGS sequence"/>
</dbReference>
<evidence type="ECO:0000256" key="6">
    <source>
        <dbReference type="SAM" id="Phobius"/>
    </source>
</evidence>
<dbReference type="SMART" id="SM01396">
    <property type="entry name" value="BC10"/>
    <property type="match status" value="1"/>
</dbReference>
<dbReference type="EMBL" id="CAFZ01000054">
    <property type="protein sequence ID" value="CCA69392.1"/>
    <property type="molecule type" value="Genomic_DNA"/>
</dbReference>
<keyword evidence="8" id="KW-1185">Reference proteome</keyword>
<sequence length="217" mass="25126">MWCTRWFLPLIILPVPTTRPYFLVLYLISALFHARPCAYCILILVASFLSSCYWSAIPPSSFSPESLSALNATELKAIWDMNSIELLSRCWCDFQRTPFFGHFNETKWEIDSLKAATEAANLTSYMEPDPAQPTKETRWTRWIDSIWWQPDPIIPKQPVDNRMDSASANAVNSPDPAHQVDTTPSPIHSRPLSRLRRKYDLRPYGIDLILDFGWQRF</sequence>
<comment type="subcellular location">
    <subcellularLocation>
        <location evidence="1">Membrane</location>
    </subcellularLocation>
</comment>
<keyword evidence="2 6" id="KW-0812">Transmembrane</keyword>
<dbReference type="PANTHER" id="PTHR13259">
    <property type="entry name" value="BLADDER CANCER 10 KD PROTEIN HOMOLOG"/>
    <property type="match status" value="1"/>
</dbReference>
<evidence type="ECO:0000256" key="3">
    <source>
        <dbReference type="ARBA" id="ARBA00022989"/>
    </source>
</evidence>
<evidence type="ECO:0000256" key="2">
    <source>
        <dbReference type="ARBA" id="ARBA00022692"/>
    </source>
</evidence>
<keyword evidence="4 6" id="KW-0472">Membrane</keyword>
<dbReference type="PANTHER" id="PTHR13259:SF1">
    <property type="entry name" value="BLADDER CANCER-ASSOCIATED PROTEIN"/>
    <property type="match status" value="1"/>
</dbReference>
<keyword evidence="3 6" id="KW-1133">Transmembrane helix</keyword>
<dbReference type="AlphaFoldDB" id="G4TDM0"/>
<comment type="caution">
    <text evidence="7">The sequence shown here is derived from an EMBL/GenBank/DDBJ whole genome shotgun (WGS) entry which is preliminary data.</text>
</comment>
<dbReference type="OrthoDB" id="5563033at2759"/>
<evidence type="ECO:0000313" key="7">
    <source>
        <dbReference type="EMBL" id="CCA69392.1"/>
    </source>
</evidence>
<gene>
    <name evidence="7" type="ORF">PIIN_03292</name>
</gene>
<feature type="region of interest" description="Disordered" evidence="5">
    <location>
        <begin position="165"/>
        <end position="189"/>
    </location>
</feature>
<organism evidence="7 8">
    <name type="scientific">Serendipita indica (strain DSM 11827)</name>
    <name type="common">Root endophyte fungus</name>
    <name type="synonym">Piriformospora indica</name>
    <dbReference type="NCBI Taxonomy" id="1109443"/>
    <lineage>
        <taxon>Eukaryota</taxon>
        <taxon>Fungi</taxon>
        <taxon>Dikarya</taxon>
        <taxon>Basidiomycota</taxon>
        <taxon>Agaricomycotina</taxon>
        <taxon>Agaricomycetes</taxon>
        <taxon>Sebacinales</taxon>
        <taxon>Serendipitaceae</taxon>
        <taxon>Serendipita</taxon>
    </lineage>
</organism>
<dbReference type="Pfam" id="PF06726">
    <property type="entry name" value="BC10"/>
    <property type="match status" value="1"/>
</dbReference>
<reference evidence="7 8" key="1">
    <citation type="journal article" date="2011" name="PLoS Pathog.">
        <title>Endophytic Life Strategies Decoded by Genome and Transcriptome Analyses of the Mutualistic Root Symbiont Piriformospora indica.</title>
        <authorList>
            <person name="Zuccaro A."/>
            <person name="Lahrmann U."/>
            <person name="Guldener U."/>
            <person name="Langen G."/>
            <person name="Pfiffi S."/>
            <person name="Biedenkopf D."/>
            <person name="Wong P."/>
            <person name="Samans B."/>
            <person name="Grimm C."/>
            <person name="Basiewicz M."/>
            <person name="Murat C."/>
            <person name="Martin F."/>
            <person name="Kogel K.H."/>
        </authorList>
    </citation>
    <scope>NUCLEOTIDE SEQUENCE [LARGE SCALE GENOMIC DNA]</scope>
    <source>
        <strain evidence="7 8">DSM 11827</strain>
    </source>
</reference>
<dbReference type="GO" id="GO:0016020">
    <property type="term" value="C:membrane"/>
    <property type="evidence" value="ECO:0007669"/>
    <property type="project" value="UniProtKB-SubCell"/>
</dbReference>
<feature type="transmembrane region" description="Helical" evidence="6">
    <location>
        <begin position="6"/>
        <end position="28"/>
    </location>
</feature>
<dbReference type="HOGENOM" id="CLU_095052_0_0_1"/>
<dbReference type="InterPro" id="IPR009598">
    <property type="entry name" value="BCALP"/>
</dbReference>